<proteinExistence type="predicted"/>
<evidence type="ECO:0000313" key="1">
    <source>
        <dbReference type="EMBL" id="EKC30084.1"/>
    </source>
</evidence>
<name>K1QG91_MAGGI</name>
<dbReference type="AlphaFoldDB" id="K1QG91"/>
<organism evidence="1">
    <name type="scientific">Magallana gigas</name>
    <name type="common">Pacific oyster</name>
    <name type="synonym">Crassostrea gigas</name>
    <dbReference type="NCBI Taxonomy" id="29159"/>
    <lineage>
        <taxon>Eukaryota</taxon>
        <taxon>Metazoa</taxon>
        <taxon>Spiralia</taxon>
        <taxon>Lophotrochozoa</taxon>
        <taxon>Mollusca</taxon>
        <taxon>Bivalvia</taxon>
        <taxon>Autobranchia</taxon>
        <taxon>Pteriomorphia</taxon>
        <taxon>Ostreida</taxon>
        <taxon>Ostreoidea</taxon>
        <taxon>Ostreidae</taxon>
        <taxon>Magallana</taxon>
    </lineage>
</organism>
<protein>
    <submittedName>
        <fullName evidence="1">Uncharacterized protein</fullName>
    </submittedName>
</protein>
<dbReference type="InParanoid" id="K1QG91"/>
<dbReference type="HOGENOM" id="CLU_2485490_0_0_1"/>
<reference evidence="1" key="1">
    <citation type="journal article" date="2012" name="Nature">
        <title>The oyster genome reveals stress adaptation and complexity of shell formation.</title>
        <authorList>
            <person name="Zhang G."/>
            <person name="Fang X."/>
            <person name="Guo X."/>
            <person name="Li L."/>
            <person name="Luo R."/>
            <person name="Xu F."/>
            <person name="Yang P."/>
            <person name="Zhang L."/>
            <person name="Wang X."/>
            <person name="Qi H."/>
            <person name="Xiong Z."/>
            <person name="Que H."/>
            <person name="Xie Y."/>
            <person name="Holland P.W."/>
            <person name="Paps J."/>
            <person name="Zhu Y."/>
            <person name="Wu F."/>
            <person name="Chen Y."/>
            <person name="Wang J."/>
            <person name="Peng C."/>
            <person name="Meng J."/>
            <person name="Yang L."/>
            <person name="Liu J."/>
            <person name="Wen B."/>
            <person name="Zhang N."/>
            <person name="Huang Z."/>
            <person name="Zhu Q."/>
            <person name="Feng Y."/>
            <person name="Mount A."/>
            <person name="Hedgecock D."/>
            <person name="Xu Z."/>
            <person name="Liu Y."/>
            <person name="Domazet-Loso T."/>
            <person name="Du Y."/>
            <person name="Sun X."/>
            <person name="Zhang S."/>
            <person name="Liu B."/>
            <person name="Cheng P."/>
            <person name="Jiang X."/>
            <person name="Li J."/>
            <person name="Fan D."/>
            <person name="Wang W."/>
            <person name="Fu W."/>
            <person name="Wang T."/>
            <person name="Wang B."/>
            <person name="Zhang J."/>
            <person name="Peng Z."/>
            <person name="Li Y."/>
            <person name="Li N."/>
            <person name="Wang J."/>
            <person name="Chen M."/>
            <person name="He Y."/>
            <person name="Tan F."/>
            <person name="Song X."/>
            <person name="Zheng Q."/>
            <person name="Huang R."/>
            <person name="Yang H."/>
            <person name="Du X."/>
            <person name="Chen L."/>
            <person name="Yang M."/>
            <person name="Gaffney P.M."/>
            <person name="Wang S."/>
            <person name="Luo L."/>
            <person name="She Z."/>
            <person name="Ming Y."/>
            <person name="Huang W."/>
            <person name="Zhang S."/>
            <person name="Huang B."/>
            <person name="Zhang Y."/>
            <person name="Qu T."/>
            <person name="Ni P."/>
            <person name="Miao G."/>
            <person name="Wang J."/>
            <person name="Wang Q."/>
            <person name="Steinberg C.E."/>
            <person name="Wang H."/>
            <person name="Li N."/>
            <person name="Qian L."/>
            <person name="Zhang G."/>
            <person name="Li Y."/>
            <person name="Yang H."/>
            <person name="Liu X."/>
            <person name="Wang J."/>
            <person name="Yin Y."/>
            <person name="Wang J."/>
        </authorList>
    </citation>
    <scope>NUCLEOTIDE SEQUENCE [LARGE SCALE GENOMIC DNA]</scope>
    <source>
        <strain evidence="1">05x7-T-G4-1.051#20</strain>
    </source>
</reference>
<dbReference type="EMBL" id="JH818886">
    <property type="protein sequence ID" value="EKC30084.1"/>
    <property type="molecule type" value="Genomic_DNA"/>
</dbReference>
<gene>
    <name evidence="1" type="ORF">CGI_10009602</name>
</gene>
<accession>K1QG91</accession>
<sequence length="87" mass="9814">MIYELSKTPVTLELRPHGDAAASLNNVKRQDKRSRVSYSAVTTQRHLRSSQWDRLEHLRTSCDGAHFEHAQIGAVALRSDKDAVEAE</sequence>